<name>A0A183T1Y8_SCHSO</name>
<sequence>MKSSNAAKDEFYEDLHALLETVPKEDNLIVLGDFNARIGTDHAAWQGVRGPHGFGSCNVNGLLLLRTCAEHLFDNLDNFLHLCNPDNGPRDPLMIMAGSDVFATLLWTMQFARLHLSDDLVTSSSPSSFRPCYLQ</sequence>
<protein>
    <submittedName>
        <fullName evidence="3">Endo/exonuclease/phosphatase domain-containing protein</fullName>
    </submittedName>
</protein>
<dbReference type="OrthoDB" id="10030815at2759"/>
<dbReference type="WBParaSite" id="SSLN_0001089101-mRNA-1">
    <property type="protein sequence ID" value="SSLN_0001089101-mRNA-1"/>
    <property type="gene ID" value="SSLN_0001089101"/>
</dbReference>
<dbReference type="InterPro" id="IPR036691">
    <property type="entry name" value="Endo/exonu/phosph_ase_sf"/>
</dbReference>
<gene>
    <name evidence="1" type="ORF">SSLN_LOCUS10486</name>
</gene>
<dbReference type="SUPFAM" id="SSF56219">
    <property type="entry name" value="DNase I-like"/>
    <property type="match status" value="1"/>
</dbReference>
<evidence type="ECO:0000313" key="1">
    <source>
        <dbReference type="EMBL" id="VDL96871.1"/>
    </source>
</evidence>
<dbReference type="AlphaFoldDB" id="A0A183T1Y8"/>
<organism evidence="3">
    <name type="scientific">Schistocephalus solidus</name>
    <name type="common">Tapeworm</name>
    <dbReference type="NCBI Taxonomy" id="70667"/>
    <lineage>
        <taxon>Eukaryota</taxon>
        <taxon>Metazoa</taxon>
        <taxon>Spiralia</taxon>
        <taxon>Lophotrochozoa</taxon>
        <taxon>Platyhelminthes</taxon>
        <taxon>Cestoda</taxon>
        <taxon>Eucestoda</taxon>
        <taxon>Diphyllobothriidea</taxon>
        <taxon>Diphyllobothriidae</taxon>
        <taxon>Schistocephalus</taxon>
    </lineage>
</organism>
<dbReference type="EMBL" id="UYSU01035905">
    <property type="protein sequence ID" value="VDL96871.1"/>
    <property type="molecule type" value="Genomic_DNA"/>
</dbReference>
<dbReference type="Gene3D" id="3.60.10.10">
    <property type="entry name" value="Endonuclease/exonuclease/phosphatase"/>
    <property type="match status" value="1"/>
</dbReference>
<evidence type="ECO:0000313" key="2">
    <source>
        <dbReference type="Proteomes" id="UP000275846"/>
    </source>
</evidence>
<reference evidence="3" key="1">
    <citation type="submission" date="2016-06" db="UniProtKB">
        <authorList>
            <consortium name="WormBaseParasite"/>
        </authorList>
    </citation>
    <scope>IDENTIFICATION</scope>
</reference>
<reference evidence="1 2" key="2">
    <citation type="submission" date="2018-11" db="EMBL/GenBank/DDBJ databases">
        <authorList>
            <consortium name="Pathogen Informatics"/>
        </authorList>
    </citation>
    <scope>NUCLEOTIDE SEQUENCE [LARGE SCALE GENOMIC DNA]</scope>
    <source>
        <strain evidence="1 2">NST_G2</strain>
    </source>
</reference>
<proteinExistence type="predicted"/>
<accession>A0A183T1Y8</accession>
<evidence type="ECO:0000313" key="3">
    <source>
        <dbReference type="WBParaSite" id="SSLN_0001089101-mRNA-1"/>
    </source>
</evidence>
<dbReference type="Proteomes" id="UP000275846">
    <property type="component" value="Unassembled WGS sequence"/>
</dbReference>
<keyword evidence="2" id="KW-1185">Reference proteome</keyword>